<evidence type="ECO:0000259" key="1">
    <source>
        <dbReference type="Pfam" id="PF08858"/>
    </source>
</evidence>
<accession>A0ABV8VY47</accession>
<sequence>MLSIKTFKPYYVKEEGNYIRVVLAFQYFSLLMDDKVYQFVPLESREIRINRETQAIENKDAVFVFQKGKKYNRITLRDLMCVKDFQDHLSKILSPYMILTQPKEKRDEIDYVIMELEKINLLRLIDLALDEKDQIKFNLYTEKLLEIQ</sequence>
<gene>
    <name evidence="2" type="ORF">ACFOZ1_13505</name>
</gene>
<protein>
    <submittedName>
        <fullName evidence="2">IDEAL domain-containing protein</fullName>
    </submittedName>
</protein>
<name>A0ABV8VY47_9BACI</name>
<comment type="caution">
    <text evidence="2">The sequence shown here is derived from an EMBL/GenBank/DDBJ whole genome shotgun (WGS) entry which is preliminary data.</text>
</comment>
<organism evidence="2 3">
    <name type="scientific">Gracilibacillus marinus</name>
    <dbReference type="NCBI Taxonomy" id="630535"/>
    <lineage>
        <taxon>Bacteria</taxon>
        <taxon>Bacillati</taxon>
        <taxon>Bacillota</taxon>
        <taxon>Bacilli</taxon>
        <taxon>Bacillales</taxon>
        <taxon>Bacillaceae</taxon>
        <taxon>Gracilibacillus</taxon>
    </lineage>
</organism>
<dbReference type="RefSeq" id="WP_390200103.1">
    <property type="nucleotide sequence ID" value="NZ_JBHSDV010000004.1"/>
</dbReference>
<feature type="domain" description="IDEAL" evidence="1">
    <location>
        <begin position="109"/>
        <end position="144"/>
    </location>
</feature>
<evidence type="ECO:0000313" key="3">
    <source>
        <dbReference type="Proteomes" id="UP001595880"/>
    </source>
</evidence>
<dbReference type="Proteomes" id="UP001595880">
    <property type="component" value="Unassembled WGS sequence"/>
</dbReference>
<dbReference type="EMBL" id="JBHSDV010000004">
    <property type="protein sequence ID" value="MFC4388812.1"/>
    <property type="molecule type" value="Genomic_DNA"/>
</dbReference>
<dbReference type="InterPro" id="IPR027393">
    <property type="entry name" value="Virus_scaffolding_prot_C"/>
</dbReference>
<dbReference type="Pfam" id="PF08858">
    <property type="entry name" value="IDEAL"/>
    <property type="match status" value="1"/>
</dbReference>
<dbReference type="Gene3D" id="4.10.810.10">
    <property type="entry name" value="Virus Scaffolding Protein, Chain A"/>
    <property type="match status" value="1"/>
</dbReference>
<evidence type="ECO:0000313" key="2">
    <source>
        <dbReference type="EMBL" id="MFC4388812.1"/>
    </source>
</evidence>
<keyword evidence="3" id="KW-1185">Reference proteome</keyword>
<proteinExistence type="predicted"/>
<dbReference type="InterPro" id="IPR014957">
    <property type="entry name" value="IDEAL_dom"/>
</dbReference>
<reference evidence="3" key="1">
    <citation type="journal article" date="2019" name="Int. J. Syst. Evol. Microbiol.">
        <title>The Global Catalogue of Microorganisms (GCM) 10K type strain sequencing project: providing services to taxonomists for standard genome sequencing and annotation.</title>
        <authorList>
            <consortium name="The Broad Institute Genomics Platform"/>
            <consortium name="The Broad Institute Genome Sequencing Center for Infectious Disease"/>
            <person name="Wu L."/>
            <person name="Ma J."/>
        </authorList>
    </citation>
    <scope>NUCLEOTIDE SEQUENCE [LARGE SCALE GENOMIC DNA]</scope>
    <source>
        <strain evidence="3">KACC 14058</strain>
    </source>
</reference>